<dbReference type="RefSeq" id="WP_380863569.1">
    <property type="nucleotide sequence ID" value="NZ_JBHRXV010000012.1"/>
</dbReference>
<reference evidence="5" key="1">
    <citation type="journal article" date="2019" name="Int. J. Syst. Evol. Microbiol.">
        <title>The Global Catalogue of Microorganisms (GCM) 10K type strain sequencing project: providing services to taxonomists for standard genome sequencing and annotation.</title>
        <authorList>
            <consortium name="The Broad Institute Genomics Platform"/>
            <consortium name="The Broad Institute Genome Sequencing Center for Infectious Disease"/>
            <person name="Wu L."/>
            <person name="Ma J."/>
        </authorList>
    </citation>
    <scope>NUCLEOTIDE SEQUENCE [LARGE SCALE GENOMIC DNA]</scope>
    <source>
        <strain evidence="5">KCTC 42644</strain>
    </source>
</reference>
<keyword evidence="2 4" id="KW-0560">Oxidoreductase</keyword>
<proteinExistence type="inferred from homology"/>
<dbReference type="PANTHER" id="PTHR24321:SF15">
    <property type="entry name" value="OXIDOREDUCTASE UCPA"/>
    <property type="match status" value="1"/>
</dbReference>
<dbReference type="InterPro" id="IPR020904">
    <property type="entry name" value="Sc_DH/Rdtase_CS"/>
</dbReference>
<dbReference type="SUPFAM" id="SSF51735">
    <property type="entry name" value="NAD(P)-binding Rossmann-fold domains"/>
    <property type="match status" value="1"/>
</dbReference>
<accession>A0ABV7XDL4</accession>
<evidence type="ECO:0000256" key="2">
    <source>
        <dbReference type="ARBA" id="ARBA00023002"/>
    </source>
</evidence>
<dbReference type="PRINTS" id="PR00081">
    <property type="entry name" value="GDHRDH"/>
</dbReference>
<dbReference type="InterPro" id="IPR036291">
    <property type="entry name" value="NAD(P)-bd_dom_sf"/>
</dbReference>
<keyword evidence="5" id="KW-1185">Reference proteome</keyword>
<comment type="similarity">
    <text evidence="1">Belongs to the short-chain dehydrogenases/reductases (SDR) family.</text>
</comment>
<dbReference type="Proteomes" id="UP001595615">
    <property type="component" value="Unassembled WGS sequence"/>
</dbReference>
<dbReference type="PRINTS" id="PR00080">
    <property type="entry name" value="SDRFAMILY"/>
</dbReference>
<dbReference type="InterPro" id="IPR057326">
    <property type="entry name" value="KR_dom"/>
</dbReference>
<dbReference type="GO" id="GO:0047936">
    <property type="term" value="F:glucose 1-dehydrogenase [NAD(P)+] activity"/>
    <property type="evidence" value="ECO:0007669"/>
    <property type="project" value="UniProtKB-EC"/>
</dbReference>
<sequence>MSSGRLAGKIALVTGGASGLGAATARKFAAEGARVLLTDIDTDGAARVAADIGDAAASCRHDVTSEADWQAAVAEAEAKFGGLHILVNNAGIAPAGTVEDTSLEEWRRVHAIDLDGVFLGCKLALPLIAATTAREGSRGSILNVSSIAGIIAAANMAAYNSAKAAVRHLTKSVALHCAKERYAVTCNSIHPTFIDTPIIDKMIGDRDRAQLLAKFARQVPVGRVGEPDDVAFAALYLCSDEAKFVTGAELYIDGGIAAM</sequence>
<name>A0ABV7XDL4_9SPHN</name>
<comment type="caution">
    <text evidence="4">The sequence shown here is derived from an EMBL/GenBank/DDBJ whole genome shotgun (WGS) entry which is preliminary data.</text>
</comment>
<evidence type="ECO:0000259" key="3">
    <source>
        <dbReference type="SMART" id="SM00822"/>
    </source>
</evidence>
<dbReference type="InterPro" id="IPR002347">
    <property type="entry name" value="SDR_fam"/>
</dbReference>
<dbReference type="NCBIfam" id="NF005559">
    <property type="entry name" value="PRK07231.1"/>
    <property type="match status" value="1"/>
</dbReference>
<protein>
    <submittedName>
        <fullName evidence="4">Glucose 1-dehydrogenase</fullName>
        <ecNumber evidence="4">1.1.1.47</ecNumber>
    </submittedName>
</protein>
<dbReference type="PANTHER" id="PTHR24321">
    <property type="entry name" value="DEHYDROGENASES, SHORT CHAIN"/>
    <property type="match status" value="1"/>
</dbReference>
<dbReference type="PROSITE" id="PS00061">
    <property type="entry name" value="ADH_SHORT"/>
    <property type="match status" value="1"/>
</dbReference>
<dbReference type="Pfam" id="PF13561">
    <property type="entry name" value="adh_short_C2"/>
    <property type="match status" value="1"/>
</dbReference>
<evidence type="ECO:0000256" key="1">
    <source>
        <dbReference type="ARBA" id="ARBA00006484"/>
    </source>
</evidence>
<evidence type="ECO:0000313" key="5">
    <source>
        <dbReference type="Proteomes" id="UP001595615"/>
    </source>
</evidence>
<dbReference type="SMART" id="SM00822">
    <property type="entry name" value="PKS_KR"/>
    <property type="match status" value="1"/>
</dbReference>
<dbReference type="EMBL" id="JBHRXV010000012">
    <property type="protein sequence ID" value="MFC3714256.1"/>
    <property type="molecule type" value="Genomic_DNA"/>
</dbReference>
<dbReference type="Gene3D" id="3.40.50.720">
    <property type="entry name" value="NAD(P)-binding Rossmann-like Domain"/>
    <property type="match status" value="1"/>
</dbReference>
<evidence type="ECO:0000313" key="4">
    <source>
        <dbReference type="EMBL" id="MFC3714256.1"/>
    </source>
</evidence>
<gene>
    <name evidence="4" type="ORF">ACFOMD_16935</name>
</gene>
<feature type="domain" description="Ketoreductase" evidence="3">
    <location>
        <begin position="9"/>
        <end position="190"/>
    </location>
</feature>
<dbReference type="EC" id="1.1.1.47" evidence="4"/>
<organism evidence="4 5">
    <name type="scientific">Sphingoaurantiacus capsulatus</name>
    <dbReference type="NCBI Taxonomy" id="1771310"/>
    <lineage>
        <taxon>Bacteria</taxon>
        <taxon>Pseudomonadati</taxon>
        <taxon>Pseudomonadota</taxon>
        <taxon>Alphaproteobacteria</taxon>
        <taxon>Sphingomonadales</taxon>
        <taxon>Sphingosinicellaceae</taxon>
        <taxon>Sphingoaurantiacus</taxon>
    </lineage>
</organism>